<gene>
    <name evidence="4" type="ORF">PECAL_2P27150</name>
</gene>
<sequence>MSSLEASLKDPSRPTFLHGLTPPLDSTTPDAARTIAAKFVARSRVLASDGFIVYDIQDEPSRSGAERPYPFRQLMDSASYAAEVRAASGKECLVYKCVNDAEFENWIRKARAVHGHRCLNVVGRPSADGPAKGPTTKEAMALVEKTSGVSFGCVCIPERHTDEYASQRGKAAPGEHLNMLRKQQAGAEWFVSQAVYDPAPTIRLLRDYGDACRAAGLTPCKVVLTFAPCGRAKTMTFLKWLGIRVPEEAERRILDAESPVDESVALLCETLEKILDETQDCGVPLGVSVESVSIFRKEIDAVHELMRRTQAIALDKRGIKWRVVWEDAAAPSSSGVPFGPVAAVAALSAAVAAVVALAVASVFLRAGAL</sequence>
<feature type="region of interest" description="Disordered" evidence="2">
    <location>
        <begin position="1"/>
        <end position="24"/>
    </location>
</feature>
<keyword evidence="1" id="KW-0560">Oxidoreductase</keyword>
<organism evidence="4 5">
    <name type="scientific">Pelagomonas calceolata</name>
    <dbReference type="NCBI Taxonomy" id="35677"/>
    <lineage>
        <taxon>Eukaryota</taxon>
        <taxon>Sar</taxon>
        <taxon>Stramenopiles</taxon>
        <taxon>Ochrophyta</taxon>
        <taxon>Pelagophyceae</taxon>
        <taxon>Pelagomonadales</taxon>
        <taxon>Pelagomonadaceae</taxon>
        <taxon>Pelagomonas</taxon>
    </lineage>
</organism>
<comment type="caution">
    <text evidence="4">The sequence shown here is derived from an EMBL/GenBank/DDBJ whole genome shotgun (WGS) entry which is preliminary data.</text>
</comment>
<name>A0A8J2SGD7_9STRA</name>
<dbReference type="Gene3D" id="3.20.20.220">
    <property type="match status" value="1"/>
</dbReference>
<accession>A0A8J2SGD7</accession>
<dbReference type="OrthoDB" id="40323at2759"/>
<proteinExistence type="predicted"/>
<keyword evidence="3" id="KW-0472">Membrane</keyword>
<keyword evidence="5" id="KW-1185">Reference proteome</keyword>
<evidence type="ECO:0000256" key="3">
    <source>
        <dbReference type="SAM" id="Phobius"/>
    </source>
</evidence>
<dbReference type="InterPro" id="IPR029041">
    <property type="entry name" value="FAD-linked_oxidoreductase-like"/>
</dbReference>
<feature type="transmembrane region" description="Helical" evidence="3">
    <location>
        <begin position="341"/>
        <end position="364"/>
    </location>
</feature>
<dbReference type="Proteomes" id="UP000789595">
    <property type="component" value="Unassembled WGS sequence"/>
</dbReference>
<keyword evidence="3" id="KW-0812">Transmembrane</keyword>
<keyword evidence="3" id="KW-1133">Transmembrane helix</keyword>
<dbReference type="EMBL" id="CAKKNE010000002">
    <property type="protein sequence ID" value="CAH0369588.1"/>
    <property type="molecule type" value="Genomic_DNA"/>
</dbReference>
<reference evidence="4" key="1">
    <citation type="submission" date="2021-11" db="EMBL/GenBank/DDBJ databases">
        <authorList>
            <consortium name="Genoscope - CEA"/>
            <person name="William W."/>
        </authorList>
    </citation>
    <scope>NUCLEOTIDE SEQUENCE</scope>
</reference>
<dbReference type="SUPFAM" id="SSF51730">
    <property type="entry name" value="FAD-linked oxidoreductase"/>
    <property type="match status" value="1"/>
</dbReference>
<evidence type="ECO:0000256" key="2">
    <source>
        <dbReference type="SAM" id="MobiDB-lite"/>
    </source>
</evidence>
<evidence type="ECO:0000313" key="4">
    <source>
        <dbReference type="EMBL" id="CAH0369588.1"/>
    </source>
</evidence>
<dbReference type="GO" id="GO:0016491">
    <property type="term" value="F:oxidoreductase activity"/>
    <property type="evidence" value="ECO:0007669"/>
    <property type="project" value="UniProtKB-KW"/>
</dbReference>
<dbReference type="AlphaFoldDB" id="A0A8J2SGD7"/>
<evidence type="ECO:0000313" key="5">
    <source>
        <dbReference type="Proteomes" id="UP000789595"/>
    </source>
</evidence>
<evidence type="ECO:0000256" key="1">
    <source>
        <dbReference type="ARBA" id="ARBA00023002"/>
    </source>
</evidence>
<protein>
    <submittedName>
        <fullName evidence="4">Uncharacterized protein</fullName>
    </submittedName>
</protein>